<feature type="binding site" evidence="8">
    <location>
        <position position="193"/>
    </location>
    <ligand>
        <name>a purine D-ribonucleoside</name>
        <dbReference type="ChEBI" id="CHEBI:142355"/>
    </ligand>
</feature>
<name>B8HVY6_CYAP4</name>
<dbReference type="InterPro" id="IPR000845">
    <property type="entry name" value="Nucleoside_phosphorylase_d"/>
</dbReference>
<feature type="binding site" evidence="8">
    <location>
        <position position="212"/>
    </location>
    <ligand>
        <name>phosphate</name>
        <dbReference type="ChEBI" id="CHEBI:43474"/>
    </ligand>
</feature>
<dbReference type="PANTHER" id="PTHR11904">
    <property type="entry name" value="METHYLTHIOADENOSINE/PURINE NUCLEOSIDE PHOSPHORYLASE"/>
    <property type="match status" value="1"/>
</dbReference>
<comment type="similarity">
    <text evidence="3 7">Belongs to the PNP/MTAP phosphorylase family.</text>
</comment>
<evidence type="ECO:0000256" key="4">
    <source>
        <dbReference type="ARBA" id="ARBA00022676"/>
    </source>
</evidence>
<dbReference type="UniPathway" id="UPA00606"/>
<dbReference type="NCBIfam" id="TIGR01700">
    <property type="entry name" value="PNPH"/>
    <property type="match status" value="1"/>
</dbReference>
<dbReference type="PANTHER" id="PTHR11904:SF9">
    <property type="entry name" value="PURINE NUCLEOSIDE PHOSPHORYLASE-RELATED"/>
    <property type="match status" value="1"/>
</dbReference>
<dbReference type="CDD" id="cd09009">
    <property type="entry name" value="PNP-EcPNPII_like"/>
    <property type="match status" value="1"/>
</dbReference>
<protein>
    <recommendedName>
        <fullName evidence="7">Purine nucleoside phosphorylase</fullName>
        <ecNumber evidence="7">2.4.2.1</ecNumber>
    </recommendedName>
    <alternativeName>
        <fullName evidence="7">Inosine-guanosine phosphorylase</fullName>
    </alternativeName>
</protein>
<comment type="function">
    <text evidence="1">The purine nucleoside phosphorylases catalyze the phosphorolytic breakdown of the N-glycosidic bond in the beta-(deoxy)ribonucleoside molecules, with the formation of the corresponding free purine bases and pentose-1-phosphate. Cleaves guanosine, inosine, 2'-deoxyguanosine and 2'-deoxyinosine.</text>
</comment>
<feature type="domain" description="Nucleoside phosphorylase" evidence="9">
    <location>
        <begin position="24"/>
        <end position="269"/>
    </location>
</feature>
<evidence type="ECO:0000256" key="8">
    <source>
        <dbReference type="PIRSR" id="PIRSR000477-2"/>
    </source>
</evidence>
<comment type="pathway">
    <text evidence="2 7">Purine metabolism; purine nucleoside salvage.</text>
</comment>
<dbReference type="InterPro" id="IPR011270">
    <property type="entry name" value="Pur_Nuc_Pase_Ino/Guo-sp"/>
</dbReference>
<dbReference type="Gene3D" id="3.40.50.1580">
    <property type="entry name" value="Nucleoside phosphorylase domain"/>
    <property type="match status" value="1"/>
</dbReference>
<feature type="binding site" evidence="8">
    <location>
        <position position="30"/>
    </location>
    <ligand>
        <name>phosphate</name>
        <dbReference type="ChEBI" id="CHEBI:43474"/>
    </ligand>
</feature>
<evidence type="ECO:0000256" key="5">
    <source>
        <dbReference type="ARBA" id="ARBA00022679"/>
    </source>
</evidence>
<dbReference type="KEGG" id="cyn:Cyan7425_0777"/>
<dbReference type="InterPro" id="IPR011268">
    <property type="entry name" value="Purine_phosphorylase"/>
</dbReference>
<dbReference type="InterPro" id="IPR035994">
    <property type="entry name" value="Nucleoside_phosphorylase_sf"/>
</dbReference>
<dbReference type="PIRSF" id="PIRSF000477">
    <property type="entry name" value="PurNPase"/>
    <property type="match status" value="1"/>
</dbReference>
<keyword evidence="4 7" id="KW-0328">Glycosyltransferase</keyword>
<dbReference type="HOGENOM" id="CLU_054456_1_0_3"/>
<dbReference type="OrthoDB" id="1523230at2"/>
<evidence type="ECO:0000259" key="9">
    <source>
        <dbReference type="Pfam" id="PF01048"/>
    </source>
</evidence>
<comment type="catalytic activity">
    <reaction evidence="6">
        <text>a purine 2'-deoxy-D-ribonucleoside + phosphate = a purine nucleobase + 2-deoxy-alpha-D-ribose 1-phosphate</text>
        <dbReference type="Rhea" id="RHEA:36431"/>
        <dbReference type="ChEBI" id="CHEBI:26386"/>
        <dbReference type="ChEBI" id="CHEBI:43474"/>
        <dbReference type="ChEBI" id="CHEBI:57259"/>
        <dbReference type="ChEBI" id="CHEBI:142361"/>
        <dbReference type="EC" id="2.4.2.1"/>
    </reaction>
</comment>
<dbReference type="AlphaFoldDB" id="B8HVY6"/>
<reference evidence="10" key="1">
    <citation type="submission" date="2009-01" db="EMBL/GenBank/DDBJ databases">
        <title>Complete sequence of chromosome Cyanothece sp. PCC 7425.</title>
        <authorList>
            <consortium name="US DOE Joint Genome Institute"/>
            <person name="Lucas S."/>
            <person name="Copeland A."/>
            <person name="Lapidus A."/>
            <person name="Glavina del Rio T."/>
            <person name="Dalin E."/>
            <person name="Tice H."/>
            <person name="Bruce D."/>
            <person name="Goodwin L."/>
            <person name="Pitluck S."/>
            <person name="Sims D."/>
            <person name="Meineke L."/>
            <person name="Brettin T."/>
            <person name="Detter J.C."/>
            <person name="Han C."/>
            <person name="Larimer F."/>
            <person name="Land M."/>
            <person name="Hauser L."/>
            <person name="Kyrpides N."/>
            <person name="Ovchinnikova G."/>
            <person name="Liberton M."/>
            <person name="Stoeckel J."/>
            <person name="Banerjee A."/>
            <person name="Singh A."/>
            <person name="Page L."/>
            <person name="Sato H."/>
            <person name="Zhao L."/>
            <person name="Sherman L."/>
            <person name="Pakrasi H."/>
            <person name="Richardson P."/>
        </authorList>
    </citation>
    <scope>NUCLEOTIDE SEQUENCE</scope>
    <source>
        <strain evidence="10">PCC 7425</strain>
    </source>
</reference>
<dbReference type="EC" id="2.4.2.1" evidence="7"/>
<evidence type="ECO:0000256" key="3">
    <source>
        <dbReference type="ARBA" id="ARBA00006751"/>
    </source>
</evidence>
<feature type="binding site" evidence="8">
    <location>
        <position position="113"/>
    </location>
    <ligand>
        <name>phosphate</name>
        <dbReference type="ChEBI" id="CHEBI:43474"/>
    </ligand>
</feature>
<dbReference type="EMBL" id="CP001344">
    <property type="protein sequence ID" value="ACL43164.1"/>
    <property type="molecule type" value="Genomic_DNA"/>
</dbReference>
<dbReference type="eggNOG" id="COG0005">
    <property type="taxonomic scope" value="Bacteria"/>
</dbReference>
<dbReference type="NCBIfam" id="TIGR01697">
    <property type="entry name" value="PNPH-PUNA-XAPA"/>
    <property type="match status" value="1"/>
</dbReference>
<dbReference type="GO" id="GO:0005737">
    <property type="term" value="C:cytoplasm"/>
    <property type="evidence" value="ECO:0007669"/>
    <property type="project" value="TreeGrafter"/>
</dbReference>
<dbReference type="NCBIfam" id="NF006054">
    <property type="entry name" value="PRK08202.1"/>
    <property type="match status" value="1"/>
</dbReference>
<evidence type="ECO:0000256" key="2">
    <source>
        <dbReference type="ARBA" id="ARBA00005058"/>
    </source>
</evidence>
<sequence>MNELYTQATAAAEFLRQYQIMPDIWVILGSGLGSFASTLKKSLAIPYADIPHFPRPTVAGHGGELILGQCGEIAVGVMQGRCHYYEGYSLEQVTFPIRVAGLLGVQRLVITNAAGGLNPDFVPGDLMLITDHINLLGMNPLQGRHETRFGDRFLDLTQAYHATYRELALKAAAEMNLTLRQGVYVALPGPSFETPAEVRMLRALGGDAVGMSTVPEVIVGRQMGVQILGISCITNLAAGISSEPVNHTEVLEVGEQVSQHFCELLQRTLPRLCLV</sequence>
<feature type="binding site" evidence="8">
    <location>
        <begin position="81"/>
        <end position="83"/>
    </location>
    <ligand>
        <name>phosphate</name>
        <dbReference type="ChEBI" id="CHEBI:43474"/>
    </ligand>
</feature>
<feature type="binding site" evidence="8">
    <location>
        <position position="61"/>
    </location>
    <ligand>
        <name>phosphate</name>
        <dbReference type="ChEBI" id="CHEBI:43474"/>
    </ligand>
</feature>
<proteinExistence type="inferred from homology"/>
<dbReference type="Pfam" id="PF01048">
    <property type="entry name" value="PNP_UDP_1"/>
    <property type="match status" value="1"/>
</dbReference>
<keyword evidence="5 7" id="KW-0808">Transferase</keyword>
<feature type="binding site" evidence="8">
    <location>
        <position position="235"/>
    </location>
    <ligand>
        <name>a purine D-ribonucleoside</name>
        <dbReference type="ChEBI" id="CHEBI:142355"/>
    </ligand>
</feature>
<evidence type="ECO:0000256" key="1">
    <source>
        <dbReference type="ARBA" id="ARBA00002678"/>
    </source>
</evidence>
<dbReference type="SUPFAM" id="SSF53167">
    <property type="entry name" value="Purine and uridine phosphorylases"/>
    <property type="match status" value="1"/>
</dbReference>
<organism evidence="10">
    <name type="scientific">Cyanothece sp. (strain PCC 7425 / ATCC 29141)</name>
    <dbReference type="NCBI Taxonomy" id="395961"/>
    <lineage>
        <taxon>Bacteria</taxon>
        <taxon>Bacillati</taxon>
        <taxon>Cyanobacteriota</taxon>
        <taxon>Cyanophyceae</taxon>
        <taxon>Gomontiellales</taxon>
        <taxon>Cyanothecaceae</taxon>
        <taxon>Cyanothece</taxon>
    </lineage>
</organism>
<evidence type="ECO:0000313" key="10">
    <source>
        <dbReference type="EMBL" id="ACL43164.1"/>
    </source>
</evidence>
<accession>B8HVY6</accession>
<evidence type="ECO:0000256" key="6">
    <source>
        <dbReference type="ARBA" id="ARBA00048556"/>
    </source>
</evidence>
<dbReference type="GO" id="GO:0009116">
    <property type="term" value="P:nucleoside metabolic process"/>
    <property type="evidence" value="ECO:0007669"/>
    <property type="project" value="InterPro"/>
</dbReference>
<gene>
    <name evidence="10" type="ordered locus">Cyan7425_0777</name>
</gene>
<dbReference type="GO" id="GO:0004731">
    <property type="term" value="F:purine-nucleoside phosphorylase activity"/>
    <property type="evidence" value="ECO:0007669"/>
    <property type="project" value="UniProtKB-EC"/>
</dbReference>
<dbReference type="STRING" id="395961.Cyan7425_0777"/>
<evidence type="ECO:0000256" key="7">
    <source>
        <dbReference type="PIRNR" id="PIRNR000477"/>
    </source>
</evidence>